<evidence type="ECO:0000256" key="5">
    <source>
        <dbReference type="ARBA" id="ARBA00022840"/>
    </source>
</evidence>
<evidence type="ECO:0000256" key="1">
    <source>
        <dbReference type="ARBA" id="ARBA00004123"/>
    </source>
</evidence>
<feature type="compositionally biased region" description="Basic and acidic residues" evidence="7">
    <location>
        <begin position="494"/>
        <end position="507"/>
    </location>
</feature>
<dbReference type="CDD" id="cd18793">
    <property type="entry name" value="SF2_C_SNF"/>
    <property type="match status" value="1"/>
</dbReference>
<keyword evidence="2" id="KW-0547">Nucleotide-binding</keyword>
<evidence type="ECO:0000256" key="6">
    <source>
        <dbReference type="ARBA" id="ARBA00023242"/>
    </source>
</evidence>
<dbReference type="InterPro" id="IPR000330">
    <property type="entry name" value="SNF2_N"/>
</dbReference>
<dbReference type="InterPro" id="IPR032001">
    <property type="entry name" value="SAWADEE_dom"/>
</dbReference>
<dbReference type="CDD" id="cd18007">
    <property type="entry name" value="DEXHc_ATRX-like"/>
    <property type="match status" value="1"/>
</dbReference>
<dbReference type="InterPro" id="IPR001650">
    <property type="entry name" value="Helicase_C-like"/>
</dbReference>
<evidence type="ECO:0000259" key="8">
    <source>
        <dbReference type="PROSITE" id="PS51192"/>
    </source>
</evidence>
<feature type="domain" description="Helicase C-terminal" evidence="9">
    <location>
        <begin position="1283"/>
        <end position="1448"/>
    </location>
</feature>
<dbReference type="GO" id="GO:0003682">
    <property type="term" value="F:chromatin binding"/>
    <property type="evidence" value="ECO:0007669"/>
    <property type="project" value="InterPro"/>
</dbReference>
<dbReference type="InterPro" id="IPR027417">
    <property type="entry name" value="P-loop_NTPase"/>
</dbReference>
<feature type="region of interest" description="Disordered" evidence="7">
    <location>
        <begin position="402"/>
        <end position="457"/>
    </location>
</feature>
<dbReference type="GO" id="GO:0016787">
    <property type="term" value="F:hydrolase activity"/>
    <property type="evidence" value="ECO:0007669"/>
    <property type="project" value="UniProtKB-KW"/>
</dbReference>
<evidence type="ECO:0000256" key="3">
    <source>
        <dbReference type="ARBA" id="ARBA00022801"/>
    </source>
</evidence>
<dbReference type="SMART" id="SM00487">
    <property type="entry name" value="DEXDc"/>
    <property type="match status" value="1"/>
</dbReference>
<dbReference type="GO" id="GO:0004386">
    <property type="term" value="F:helicase activity"/>
    <property type="evidence" value="ECO:0007669"/>
    <property type="project" value="UniProtKB-KW"/>
</dbReference>
<keyword evidence="3" id="KW-0378">Hydrolase</keyword>
<keyword evidence="4" id="KW-0347">Helicase</keyword>
<keyword evidence="5" id="KW-0067">ATP-binding</keyword>
<dbReference type="Pfam" id="PF00176">
    <property type="entry name" value="SNF2-rel_dom"/>
    <property type="match status" value="1"/>
</dbReference>
<dbReference type="EMBL" id="JAKUCV010005273">
    <property type="protein sequence ID" value="KAJ4831855.1"/>
    <property type="molecule type" value="Genomic_DNA"/>
</dbReference>
<dbReference type="PANTHER" id="PTHR45821">
    <property type="entry name" value="SNF2 DOMAIN-CONTAINING PROTEIN CLASSY 2-RELATED"/>
    <property type="match status" value="1"/>
</dbReference>
<evidence type="ECO:0000256" key="7">
    <source>
        <dbReference type="SAM" id="MobiDB-lite"/>
    </source>
</evidence>
<comment type="subcellular location">
    <subcellularLocation>
        <location evidence="1">Nucleus</location>
    </subcellularLocation>
</comment>
<dbReference type="GO" id="GO:0005524">
    <property type="term" value="F:ATP binding"/>
    <property type="evidence" value="ECO:0007669"/>
    <property type="project" value="UniProtKB-KW"/>
</dbReference>
<dbReference type="GO" id="GO:0005634">
    <property type="term" value="C:nucleus"/>
    <property type="evidence" value="ECO:0007669"/>
    <property type="project" value="UniProtKB-SubCell"/>
</dbReference>
<comment type="caution">
    <text evidence="10">The sequence shown here is derived from an EMBL/GenBank/DDBJ whole genome shotgun (WGS) entry which is preliminary data.</text>
</comment>
<evidence type="ECO:0000259" key="9">
    <source>
        <dbReference type="PROSITE" id="PS51194"/>
    </source>
</evidence>
<dbReference type="Pfam" id="PF16719">
    <property type="entry name" value="SAWADEE"/>
    <property type="match status" value="1"/>
</dbReference>
<protein>
    <submittedName>
        <fullName evidence="10">Uncharacterized protein</fullName>
    </submittedName>
</protein>
<dbReference type="SUPFAM" id="SSF52540">
    <property type="entry name" value="P-loop containing nucleoside triphosphate hydrolases"/>
    <property type="match status" value="2"/>
</dbReference>
<keyword evidence="6" id="KW-0539">Nucleus</keyword>
<dbReference type="InterPro" id="IPR049730">
    <property type="entry name" value="SNF2/RAD54-like_C"/>
</dbReference>
<feature type="region of interest" description="Disordered" evidence="7">
    <location>
        <begin position="484"/>
        <end position="507"/>
    </location>
</feature>
<sequence>MKRRSLHHSKHPFDDHPFETICHGSWQTVALINISDGALNLKFADSQAGVMEVKDAFPDIRIRSRPATLFDCTCFLRTGIDVCVLLSDRENSEPVWLDAMISSIERKPHESGCSCQFFVKFYVNQGCFVSETRPLKKETQVVGLNQISILQGLPYNPCEDHFYRWDYSEDCFSQQKSNKFTQDIMWLLVASVMKQIAFDVTSARNKIIYQVLGVDDDLCSSSRGSYNALSCVNFKVENGALTPTVVKFVLTDEIEVVHDDVPGPDSSASYDVTNLRRSKRRNVLPERFVGEITGNWQVRAWPRKLPKWKDGDLYIPLSQLFAIPLDSSCKEKKTWSQICSSEVECAEDLFVSNTKTRQWKVKSGVCSKNSHHIHLSSFSVPTEGNHAASEQSLSAAKIPAKHSEESTHDKINSGLMTDGRPGKITPEILTSKIPRKGLGGSTSKKLSCPVKSPQKNSQEVTGISSAYYSTGCAPAEKKIIESEDTVHESPVSKTKSDVELEATVHESPASKRKIDVELEDTVHESPGSKRKIDVELEATVRESPASKTKIDVELEATVRESPASKRKIDVELEATVRERPASKTKIDVELEATVRESPASKRKIDVELEATVRERPASKTKIDVELEATVRESPASKTKIDVELEDMVRESPASKMKIDVELEDKVHVQEGEAFIQNVKSSYRKKTFKKGRFCPFNFRRNDSFPRMPYKTGSLSEGALNKIINAHMKSIDSKLKSEDAPSAIDQWKELKAKKCSERQEQMKPSASEDEKESPEIQMLWREMELCLASARLVEENEVKISTETAKTMSKPCKHEFKLDEEIGILCSKCGFVKTEIKYVTSPFYERTSQTVENKPHNENSGKKPDEDEGLNLSTQQTIHEEVPLAEKSDTVWDLIPEFRMKLHAHQKKAFEFLWRNIAGSVVPELIEKESVKIGGCVVSHTPGAGKTFLIISFLVSYLKLFPGKRPLVLAPKTALCTWDKEFKKWGISIPVHLLHARNSYKHFKQRSGIVGKCSKTREDVMHVLDSLEKIQRWHAQPSVLVMGYSSFMSLTREGSRFSYRKYMAKVLRETPGILILDEGHNPRGTKSRLRKGLMKVETDLRILLSGTLFQNNFYEYFNTLCLARPKFIKEVTEKFASKRKREGIKRAARLSESRARKLFIDNIASKIDSNNTEERRQGVKMLQEITNPFVDMYERGPSDMLPGLQIYTITMNLTREQREILMKLQKLMETYGRVGIEVCHLITLAGIHPWLITTSSGVNKFYIPEELKEVDKLKSDARHGFKVMFVLNLVCRVANKEKVLVFCHYIAPIKLFLELFETVFGWEQGKEVLVLSGELELFERGRVMDQFEESSVSRVLLASTTASAEGVSLTAASRVIMLDPEWNPSRTKQAIARAFRPGQQRVVYVYQLLAIDTVEENKYRRKTWKEWVSSMIFREADAQDTLPWHAEEIEDSLLREMVEADRAKSVKSFSKIVKNEKASTLSFPEIR</sequence>
<dbReference type="PANTHER" id="PTHR45821:SF2">
    <property type="entry name" value="SNF2 DOMAIN-CONTAINING PROTEIN CLASSY 2"/>
    <property type="match status" value="1"/>
</dbReference>
<dbReference type="InterPro" id="IPR044567">
    <property type="entry name" value="CLSY/DRD1"/>
</dbReference>
<evidence type="ECO:0000256" key="4">
    <source>
        <dbReference type="ARBA" id="ARBA00022806"/>
    </source>
</evidence>
<dbReference type="SMART" id="SM00490">
    <property type="entry name" value="HELICc"/>
    <property type="match status" value="1"/>
</dbReference>
<proteinExistence type="predicted"/>
<feature type="region of interest" description="Disordered" evidence="7">
    <location>
        <begin position="845"/>
        <end position="868"/>
    </location>
</feature>
<evidence type="ECO:0000313" key="11">
    <source>
        <dbReference type="Proteomes" id="UP001141552"/>
    </source>
</evidence>
<feature type="region of interest" description="Disordered" evidence="7">
    <location>
        <begin position="753"/>
        <end position="772"/>
    </location>
</feature>
<dbReference type="Proteomes" id="UP001141552">
    <property type="component" value="Unassembled WGS sequence"/>
</dbReference>
<gene>
    <name evidence="10" type="ORF">Tsubulata_017526</name>
</gene>
<accession>A0A9Q0J8S6</accession>
<dbReference type="Pfam" id="PF00271">
    <property type="entry name" value="Helicase_C"/>
    <property type="match status" value="1"/>
</dbReference>
<evidence type="ECO:0000313" key="10">
    <source>
        <dbReference type="EMBL" id="KAJ4831855.1"/>
    </source>
</evidence>
<dbReference type="OrthoDB" id="448448at2759"/>
<reference evidence="10" key="2">
    <citation type="journal article" date="2023" name="Plants (Basel)">
        <title>Annotation of the Turnera subulata (Passifloraceae) Draft Genome Reveals the S-Locus Evolved after the Divergence of Turneroideae from Passifloroideae in a Stepwise Manner.</title>
        <authorList>
            <person name="Henning P.M."/>
            <person name="Roalson E.H."/>
            <person name="Mir W."/>
            <person name="McCubbin A.G."/>
            <person name="Shore J.S."/>
        </authorList>
    </citation>
    <scope>NUCLEOTIDE SEQUENCE</scope>
    <source>
        <strain evidence="10">F60SS</strain>
    </source>
</reference>
<name>A0A9Q0J8S6_9ROSI</name>
<organism evidence="10 11">
    <name type="scientific">Turnera subulata</name>
    <dbReference type="NCBI Taxonomy" id="218843"/>
    <lineage>
        <taxon>Eukaryota</taxon>
        <taxon>Viridiplantae</taxon>
        <taxon>Streptophyta</taxon>
        <taxon>Embryophyta</taxon>
        <taxon>Tracheophyta</taxon>
        <taxon>Spermatophyta</taxon>
        <taxon>Magnoliopsida</taxon>
        <taxon>eudicotyledons</taxon>
        <taxon>Gunneridae</taxon>
        <taxon>Pentapetalae</taxon>
        <taxon>rosids</taxon>
        <taxon>fabids</taxon>
        <taxon>Malpighiales</taxon>
        <taxon>Passifloraceae</taxon>
        <taxon>Turnera</taxon>
    </lineage>
</organism>
<dbReference type="Gene3D" id="3.40.50.10810">
    <property type="entry name" value="Tandem AAA-ATPase domain"/>
    <property type="match status" value="1"/>
</dbReference>
<feature type="domain" description="Helicase ATP-binding" evidence="8">
    <location>
        <begin position="925"/>
        <end position="1124"/>
    </location>
</feature>
<dbReference type="PROSITE" id="PS51192">
    <property type="entry name" value="HELICASE_ATP_BIND_1"/>
    <property type="match status" value="1"/>
</dbReference>
<dbReference type="PROSITE" id="PS51194">
    <property type="entry name" value="HELICASE_CTER"/>
    <property type="match status" value="1"/>
</dbReference>
<dbReference type="Gene3D" id="3.40.50.300">
    <property type="entry name" value="P-loop containing nucleotide triphosphate hydrolases"/>
    <property type="match status" value="1"/>
</dbReference>
<keyword evidence="11" id="KW-1185">Reference proteome</keyword>
<dbReference type="GO" id="GO:0080188">
    <property type="term" value="P:gene silencing by siRNA-directed DNA methylation"/>
    <property type="evidence" value="ECO:0007669"/>
    <property type="project" value="InterPro"/>
</dbReference>
<dbReference type="InterPro" id="IPR014001">
    <property type="entry name" value="Helicase_ATP-bd"/>
</dbReference>
<reference evidence="10" key="1">
    <citation type="submission" date="2022-02" db="EMBL/GenBank/DDBJ databases">
        <authorList>
            <person name="Henning P.M."/>
            <person name="McCubbin A.G."/>
            <person name="Shore J.S."/>
        </authorList>
    </citation>
    <scope>NUCLEOTIDE SEQUENCE</scope>
    <source>
        <strain evidence="10">F60SS</strain>
        <tissue evidence="10">Leaves</tissue>
    </source>
</reference>
<evidence type="ECO:0000256" key="2">
    <source>
        <dbReference type="ARBA" id="ARBA00022741"/>
    </source>
</evidence>
<feature type="compositionally biased region" description="Basic and acidic residues" evidence="7">
    <location>
        <begin position="402"/>
        <end position="411"/>
    </location>
</feature>
<feature type="compositionally biased region" description="Basic and acidic residues" evidence="7">
    <location>
        <begin position="851"/>
        <end position="863"/>
    </location>
</feature>
<dbReference type="InterPro" id="IPR038718">
    <property type="entry name" value="SNF2-like_sf"/>
</dbReference>